<protein>
    <submittedName>
        <fullName evidence="4">Ubiquinone biosynthesis O-methyltransferase</fullName>
        <ecNumber evidence="4">2.1.1.222</ecNumber>
    </submittedName>
</protein>
<organism evidence="4 5">
    <name type="scientific">Hydrogenovibrio crunogenus</name>
    <dbReference type="NCBI Taxonomy" id="39765"/>
    <lineage>
        <taxon>Bacteria</taxon>
        <taxon>Pseudomonadati</taxon>
        <taxon>Pseudomonadota</taxon>
        <taxon>Gammaproteobacteria</taxon>
        <taxon>Thiotrichales</taxon>
        <taxon>Piscirickettsiaceae</taxon>
        <taxon>Hydrogenovibrio</taxon>
    </lineage>
</organism>
<evidence type="ECO:0000256" key="1">
    <source>
        <dbReference type="ARBA" id="ARBA00022603"/>
    </source>
</evidence>
<dbReference type="GO" id="GO:0032259">
    <property type="term" value="P:methylation"/>
    <property type="evidence" value="ECO:0007669"/>
    <property type="project" value="UniProtKB-KW"/>
</dbReference>
<sequence>MGYNPDLSLVDTRSFDAFRESHFKLATHLPWPELKFRLNELPARPAKLQLVADEINIQDVQQFLMEKGYEVVWCVSDLQYLAVIQNLPGLAVSGTESHVLWSPSPLIEEFLTNYVEHSFSNTTPVAIDIGCGGGRDAVYLSMNGWQVIGIDHKEAVIQRAKQLAKCHQQQIEWKNCSVNTAGCLPSQSVDLVVVIRYLNRALFDTFKTMLKPEGYVVFQTFVEGVEAFGSPKNPNYILKKGELAKTFEDFHVIVDRIDTLDDGRPVASFIAQKIK</sequence>
<reference evidence="4 5" key="1">
    <citation type="submission" date="2018-08" db="EMBL/GenBank/DDBJ databases">
        <title>Horizontal acquisition of hydrogen conversion ability and other habitat adaptations in Hydrogenovibrio crunogenus strains.</title>
        <authorList>
            <person name="Gonnella G."/>
            <person name="Adam N."/>
            <person name="Perner M."/>
        </authorList>
    </citation>
    <scope>NUCLEOTIDE SEQUENCE [LARGE SCALE GENOMIC DNA]</scope>
    <source>
        <strain evidence="4 5">SP-41</strain>
    </source>
</reference>
<dbReference type="CDD" id="cd02440">
    <property type="entry name" value="AdoMet_MTases"/>
    <property type="match status" value="1"/>
</dbReference>
<dbReference type="SUPFAM" id="SSF52821">
    <property type="entry name" value="Rhodanese/Cell cycle control phosphatase"/>
    <property type="match status" value="1"/>
</dbReference>
<dbReference type="GO" id="GO:0102208">
    <property type="term" value="F:2-polyprenyl-6-hydroxyphenol methylase activity"/>
    <property type="evidence" value="ECO:0007669"/>
    <property type="project" value="UniProtKB-EC"/>
</dbReference>
<accession>A0A4P7NZ96</accession>
<keyword evidence="1 4" id="KW-0489">Methyltransferase</keyword>
<proteinExistence type="predicted"/>
<keyword evidence="4" id="KW-0830">Ubiquinone</keyword>
<dbReference type="InterPro" id="IPR041698">
    <property type="entry name" value="Methyltransf_25"/>
</dbReference>
<dbReference type="OrthoDB" id="9804312at2"/>
<dbReference type="PANTHER" id="PTHR44942">
    <property type="entry name" value="METHYLTRANSF_11 DOMAIN-CONTAINING PROTEIN"/>
    <property type="match status" value="1"/>
</dbReference>
<feature type="domain" description="Rhodanese" evidence="3">
    <location>
        <begin position="3"/>
        <end position="54"/>
    </location>
</feature>
<dbReference type="AlphaFoldDB" id="A0A4P7NZ96"/>
<dbReference type="EMBL" id="CP032096">
    <property type="protein sequence ID" value="QBZ83150.1"/>
    <property type="molecule type" value="Genomic_DNA"/>
</dbReference>
<gene>
    <name evidence="4" type="primary">ubiG_1</name>
    <name evidence="4" type="ORF">GHNINEIG_01191</name>
</gene>
<evidence type="ECO:0000259" key="3">
    <source>
        <dbReference type="PROSITE" id="PS50206"/>
    </source>
</evidence>
<dbReference type="InterPro" id="IPR051052">
    <property type="entry name" value="Diverse_substrate_MTase"/>
</dbReference>
<dbReference type="EC" id="2.1.1.222" evidence="4"/>
<dbReference type="RefSeq" id="WP_135795795.1">
    <property type="nucleotide sequence ID" value="NZ_CP032096.1"/>
</dbReference>
<dbReference type="PROSITE" id="PS50206">
    <property type="entry name" value="RHODANESE_3"/>
    <property type="match status" value="1"/>
</dbReference>
<keyword evidence="2 4" id="KW-0808">Transferase</keyword>
<dbReference type="Pfam" id="PF13649">
    <property type="entry name" value="Methyltransf_25"/>
    <property type="match status" value="1"/>
</dbReference>
<keyword evidence="5" id="KW-1185">Reference proteome</keyword>
<dbReference type="SUPFAM" id="SSF53335">
    <property type="entry name" value="S-adenosyl-L-methionine-dependent methyltransferases"/>
    <property type="match status" value="1"/>
</dbReference>
<dbReference type="InterPro" id="IPR001763">
    <property type="entry name" value="Rhodanese-like_dom"/>
</dbReference>
<evidence type="ECO:0000313" key="5">
    <source>
        <dbReference type="Proteomes" id="UP000296201"/>
    </source>
</evidence>
<dbReference type="InterPro" id="IPR029063">
    <property type="entry name" value="SAM-dependent_MTases_sf"/>
</dbReference>
<dbReference type="PANTHER" id="PTHR44942:SF4">
    <property type="entry name" value="METHYLTRANSFERASE TYPE 11 DOMAIN-CONTAINING PROTEIN"/>
    <property type="match status" value="1"/>
</dbReference>
<name>A0A4P7NZ96_9GAMM</name>
<dbReference type="Gene3D" id="3.40.250.10">
    <property type="entry name" value="Rhodanese-like domain"/>
    <property type="match status" value="1"/>
</dbReference>
<evidence type="ECO:0000313" key="4">
    <source>
        <dbReference type="EMBL" id="QBZ83150.1"/>
    </source>
</evidence>
<evidence type="ECO:0000256" key="2">
    <source>
        <dbReference type="ARBA" id="ARBA00022679"/>
    </source>
</evidence>
<dbReference type="Proteomes" id="UP000296201">
    <property type="component" value="Chromosome"/>
</dbReference>
<dbReference type="Gene3D" id="3.40.50.150">
    <property type="entry name" value="Vaccinia Virus protein VP39"/>
    <property type="match status" value="1"/>
</dbReference>
<dbReference type="InterPro" id="IPR036873">
    <property type="entry name" value="Rhodanese-like_dom_sf"/>
</dbReference>